<dbReference type="EMBL" id="BTFW01000001">
    <property type="protein sequence ID" value="GMM61548.1"/>
    <property type="molecule type" value="Genomic_DNA"/>
</dbReference>
<organism evidence="1 2">
    <name type="scientific">Novosphingobium pituita</name>
    <dbReference type="NCBI Taxonomy" id="3056842"/>
    <lineage>
        <taxon>Bacteria</taxon>
        <taxon>Pseudomonadati</taxon>
        <taxon>Pseudomonadota</taxon>
        <taxon>Alphaproteobacteria</taxon>
        <taxon>Sphingomonadales</taxon>
        <taxon>Sphingomonadaceae</taxon>
        <taxon>Novosphingobium</taxon>
    </lineage>
</organism>
<gene>
    <name evidence="1" type="ORF">NUTIK01_23250</name>
</gene>
<protein>
    <submittedName>
        <fullName evidence="1">Uncharacterized protein</fullName>
    </submittedName>
</protein>
<reference evidence="1 2" key="1">
    <citation type="submission" date="2023-06" db="EMBL/GenBank/DDBJ databases">
        <title>Draft genome sequence of Novosphingobium sp. strain IK01.</title>
        <authorList>
            <person name="Hatamoto M."/>
            <person name="Ikarashi T."/>
            <person name="Yamaguchi T."/>
        </authorList>
    </citation>
    <scope>NUCLEOTIDE SEQUENCE [LARGE SCALE GENOMIC DNA]</scope>
    <source>
        <strain evidence="1 2">IK01</strain>
    </source>
</reference>
<comment type="caution">
    <text evidence="1">The sequence shown here is derived from an EMBL/GenBank/DDBJ whole genome shotgun (WGS) entry which is preliminary data.</text>
</comment>
<evidence type="ECO:0000313" key="2">
    <source>
        <dbReference type="Proteomes" id="UP001187221"/>
    </source>
</evidence>
<dbReference type="Proteomes" id="UP001187221">
    <property type="component" value="Unassembled WGS sequence"/>
</dbReference>
<accession>A0ABQ6P8G2</accession>
<proteinExistence type="predicted"/>
<evidence type="ECO:0000313" key="1">
    <source>
        <dbReference type="EMBL" id="GMM61548.1"/>
    </source>
</evidence>
<name>A0ABQ6P8G2_9SPHN</name>
<keyword evidence="2" id="KW-1185">Reference proteome</keyword>
<sequence>MAQSFMLRFYARAEAWSEPSEEAVWQVFWATTATAVRHDDCGIARLSLAMVMPPRQPAAVFRIGLLNP</sequence>